<gene>
    <name evidence="1" type="ORF">F1189_29200</name>
</gene>
<dbReference type="InterPro" id="IPR021457">
    <property type="entry name" value="DUF3108"/>
</dbReference>
<accession>A0A5M6IKK0</accession>
<organism evidence="1 2">
    <name type="scientific">Rhodovastum atsumiense</name>
    <dbReference type="NCBI Taxonomy" id="504468"/>
    <lineage>
        <taxon>Bacteria</taxon>
        <taxon>Pseudomonadati</taxon>
        <taxon>Pseudomonadota</taxon>
        <taxon>Alphaproteobacteria</taxon>
        <taxon>Acetobacterales</taxon>
        <taxon>Acetobacteraceae</taxon>
        <taxon>Rhodovastum</taxon>
    </lineage>
</organism>
<dbReference type="EMBL" id="VWPK01000084">
    <property type="protein sequence ID" value="KAA5608409.1"/>
    <property type="molecule type" value="Genomic_DNA"/>
</dbReference>
<keyword evidence="2" id="KW-1185">Reference proteome</keyword>
<reference evidence="1 2" key="1">
    <citation type="submission" date="2019-09" db="EMBL/GenBank/DDBJ databases">
        <title>Genome sequence of Rhodovastum atsumiense, a diverse member of the Acetobacteraceae family of non-sulfur purple photosynthetic bacteria.</title>
        <authorList>
            <person name="Meyer T."/>
            <person name="Kyndt J."/>
        </authorList>
    </citation>
    <scope>NUCLEOTIDE SEQUENCE [LARGE SCALE GENOMIC DNA]</scope>
    <source>
        <strain evidence="1 2">DSM 21279</strain>
    </source>
</reference>
<sequence length="291" mass="31682">MSSLCDARRRGISWQAAAMRNFPLPVLILALLPLSAAQAETRSTLTAGNAHMSYVGSAMGLSVMRVQAALAMDRSGYRVDVTYGTTGLFSAFMRTEQHSWAQGLWQGRRPAPQRFYSWGHVRGQPRETLLDYDAGQPVLRTLQPPNAGDRDEVPAAERRNTIDTLSALALLVQRVADDGRCDGTARVFDGRRLSEVSARTVAEVVLPPESDAAYAGPSLRCDFLGRQLAGFSIDSDREWQQRPHGGSVWFARAVPGVPPVPVRMTFETRWFGDVTMVLTAAGPGPGPSAAR</sequence>
<dbReference type="Proteomes" id="UP000325255">
    <property type="component" value="Unassembled WGS sequence"/>
</dbReference>
<name>A0A5M6IKK0_9PROT</name>
<proteinExistence type="predicted"/>
<evidence type="ECO:0000313" key="1">
    <source>
        <dbReference type="EMBL" id="KAA5608409.1"/>
    </source>
</evidence>
<comment type="caution">
    <text evidence="1">The sequence shown here is derived from an EMBL/GenBank/DDBJ whole genome shotgun (WGS) entry which is preliminary data.</text>
</comment>
<evidence type="ECO:0000313" key="2">
    <source>
        <dbReference type="Proteomes" id="UP000325255"/>
    </source>
</evidence>
<dbReference type="Pfam" id="PF11306">
    <property type="entry name" value="DUF3108"/>
    <property type="match status" value="1"/>
</dbReference>
<protein>
    <submittedName>
        <fullName evidence="1">DUF3108 domain-containing protein</fullName>
    </submittedName>
</protein>
<dbReference type="AlphaFoldDB" id="A0A5M6IKK0"/>
<dbReference type="OrthoDB" id="7375395at2"/>